<protein>
    <recommendedName>
        <fullName evidence="5">SURF1-like protein</fullName>
    </recommendedName>
</protein>
<dbReference type="OrthoDB" id="10040024at2759"/>
<keyword evidence="3 5" id="KW-1133">Transmembrane helix</keyword>
<dbReference type="PROSITE" id="PS50895">
    <property type="entry name" value="SURF1"/>
    <property type="match status" value="1"/>
</dbReference>
<sequence length="299" mass="33662">MNRNFRNFQSVIHKQWRRRLQHDALSTQLRRNQKAKEWNPWKSPLTWTLAVIPLFTFGLGTWQVQRLQWKNDLVKQAEEQLSKPPITLPSHIDMSDLTPYRRVKLQGVWVHSKSVLLGPRKYDSFNGYHLFTPLVRRAGDGGAASTVLVNRGFVSDDTTMLANKNPEVISRGAARSEPLEVEVVGLLAPPFVTSIFTPDNEPEKGQWIWPDLPALAEHAGGEAANVQPVLIESIFEGSTGEATTLINGGKPVGRYPAVFFRNQHASYAITWYSLSVGTAFLFFKLVTKKPVSSFGKIVR</sequence>
<evidence type="ECO:0000313" key="7">
    <source>
        <dbReference type="Proteomes" id="UP000054097"/>
    </source>
</evidence>
<dbReference type="PANTHER" id="PTHR23427">
    <property type="entry name" value="SURFEIT LOCUS PROTEIN"/>
    <property type="match status" value="1"/>
</dbReference>
<comment type="subcellular location">
    <subcellularLocation>
        <location evidence="1">Membrane</location>
    </subcellularLocation>
    <subcellularLocation>
        <location evidence="5">Mitochondrion inner membrane</location>
        <topology evidence="5">Multi-pass membrane protein</topology>
    </subcellularLocation>
</comment>
<keyword evidence="7" id="KW-1185">Reference proteome</keyword>
<reference evidence="7" key="2">
    <citation type="submission" date="2015-01" db="EMBL/GenBank/DDBJ databases">
        <title>Evolutionary Origins and Diversification of the Mycorrhizal Mutualists.</title>
        <authorList>
            <consortium name="DOE Joint Genome Institute"/>
            <consortium name="Mycorrhizal Genomics Consortium"/>
            <person name="Kohler A."/>
            <person name="Kuo A."/>
            <person name="Nagy L.G."/>
            <person name="Floudas D."/>
            <person name="Copeland A."/>
            <person name="Barry K.W."/>
            <person name="Cichocki N."/>
            <person name="Veneault-Fourrey C."/>
            <person name="LaButti K."/>
            <person name="Lindquist E.A."/>
            <person name="Lipzen A."/>
            <person name="Lundell T."/>
            <person name="Morin E."/>
            <person name="Murat C."/>
            <person name="Riley R."/>
            <person name="Ohm R."/>
            <person name="Sun H."/>
            <person name="Tunlid A."/>
            <person name="Henrissat B."/>
            <person name="Grigoriev I.V."/>
            <person name="Hibbett D.S."/>
            <person name="Martin F."/>
        </authorList>
    </citation>
    <scope>NUCLEOTIDE SEQUENCE [LARGE SCALE GENOMIC DNA]</scope>
    <source>
        <strain evidence="7">MAFF 305830</strain>
    </source>
</reference>
<evidence type="ECO:0000256" key="1">
    <source>
        <dbReference type="ARBA" id="ARBA00004370"/>
    </source>
</evidence>
<evidence type="ECO:0000256" key="2">
    <source>
        <dbReference type="ARBA" id="ARBA00022692"/>
    </source>
</evidence>
<dbReference type="EMBL" id="KN824295">
    <property type="protein sequence ID" value="KIM27987.1"/>
    <property type="molecule type" value="Genomic_DNA"/>
</dbReference>
<dbReference type="PANTHER" id="PTHR23427:SF2">
    <property type="entry name" value="SURFEIT LOCUS PROTEIN 1"/>
    <property type="match status" value="1"/>
</dbReference>
<dbReference type="GO" id="GO:0005743">
    <property type="term" value="C:mitochondrial inner membrane"/>
    <property type="evidence" value="ECO:0007669"/>
    <property type="project" value="UniProtKB-SubCell"/>
</dbReference>
<accession>A0A0C2XFX5</accession>
<reference evidence="6 7" key="1">
    <citation type="submission" date="2014-04" db="EMBL/GenBank/DDBJ databases">
        <authorList>
            <consortium name="DOE Joint Genome Institute"/>
            <person name="Kuo A."/>
            <person name="Zuccaro A."/>
            <person name="Kohler A."/>
            <person name="Nagy L.G."/>
            <person name="Floudas D."/>
            <person name="Copeland A."/>
            <person name="Barry K.W."/>
            <person name="Cichocki N."/>
            <person name="Veneault-Fourrey C."/>
            <person name="LaButti K."/>
            <person name="Lindquist E.A."/>
            <person name="Lipzen A."/>
            <person name="Lundell T."/>
            <person name="Morin E."/>
            <person name="Murat C."/>
            <person name="Sun H."/>
            <person name="Tunlid A."/>
            <person name="Henrissat B."/>
            <person name="Grigoriev I.V."/>
            <person name="Hibbett D.S."/>
            <person name="Martin F."/>
            <person name="Nordberg H.P."/>
            <person name="Cantor M.N."/>
            <person name="Hua S.X."/>
        </authorList>
    </citation>
    <scope>NUCLEOTIDE SEQUENCE [LARGE SCALE GENOMIC DNA]</scope>
    <source>
        <strain evidence="6 7">MAFF 305830</strain>
    </source>
</reference>
<evidence type="ECO:0000313" key="6">
    <source>
        <dbReference type="EMBL" id="KIM27987.1"/>
    </source>
</evidence>
<evidence type="ECO:0000256" key="3">
    <source>
        <dbReference type="ARBA" id="ARBA00022989"/>
    </source>
</evidence>
<dbReference type="Pfam" id="PF02104">
    <property type="entry name" value="SURF1"/>
    <property type="match status" value="1"/>
</dbReference>
<dbReference type="HOGENOM" id="CLU_047737_3_1_1"/>
<comment type="function">
    <text evidence="5">Probably involved in the biogenesis of the COX complex.</text>
</comment>
<gene>
    <name evidence="6" type="ORF">M408DRAFT_329660</name>
</gene>
<feature type="transmembrane region" description="Helical" evidence="5">
    <location>
        <begin position="269"/>
        <end position="286"/>
    </location>
</feature>
<comment type="similarity">
    <text evidence="5">Belongs to the SURF1 family.</text>
</comment>
<evidence type="ECO:0000256" key="4">
    <source>
        <dbReference type="ARBA" id="ARBA00023136"/>
    </source>
</evidence>
<keyword evidence="2 5" id="KW-0812">Transmembrane</keyword>
<keyword evidence="5" id="KW-0999">Mitochondrion inner membrane</keyword>
<dbReference type="CDD" id="cd06662">
    <property type="entry name" value="SURF1"/>
    <property type="match status" value="1"/>
</dbReference>
<dbReference type="STRING" id="933852.A0A0C2XFX5"/>
<keyword evidence="5" id="KW-0496">Mitochondrion</keyword>
<organism evidence="6 7">
    <name type="scientific">Serendipita vermifera MAFF 305830</name>
    <dbReference type="NCBI Taxonomy" id="933852"/>
    <lineage>
        <taxon>Eukaryota</taxon>
        <taxon>Fungi</taxon>
        <taxon>Dikarya</taxon>
        <taxon>Basidiomycota</taxon>
        <taxon>Agaricomycotina</taxon>
        <taxon>Agaricomycetes</taxon>
        <taxon>Sebacinales</taxon>
        <taxon>Serendipitaceae</taxon>
        <taxon>Serendipita</taxon>
    </lineage>
</organism>
<proteinExistence type="inferred from homology"/>
<dbReference type="InterPro" id="IPR002994">
    <property type="entry name" value="Surf1/Shy1"/>
</dbReference>
<dbReference type="AlphaFoldDB" id="A0A0C2XFX5"/>
<dbReference type="Proteomes" id="UP000054097">
    <property type="component" value="Unassembled WGS sequence"/>
</dbReference>
<evidence type="ECO:0000256" key="5">
    <source>
        <dbReference type="RuleBase" id="RU363076"/>
    </source>
</evidence>
<comment type="caution">
    <text evidence="5">Lacks conserved residue(s) required for the propagation of feature annotation.</text>
</comment>
<dbReference type="GO" id="GO:0033617">
    <property type="term" value="P:mitochondrial respiratory chain complex IV assembly"/>
    <property type="evidence" value="ECO:0007669"/>
    <property type="project" value="TreeGrafter"/>
</dbReference>
<name>A0A0C2XFX5_SERVB</name>
<keyword evidence="4 5" id="KW-0472">Membrane</keyword>
<dbReference type="InterPro" id="IPR045214">
    <property type="entry name" value="Surf1/Surf4"/>
</dbReference>